<dbReference type="PANTHER" id="PTHR24185:SF1">
    <property type="entry name" value="CALCIUM-INDEPENDENT PHOSPHOLIPASE A2-GAMMA"/>
    <property type="match status" value="1"/>
</dbReference>
<dbReference type="InterPro" id="IPR002641">
    <property type="entry name" value="PNPLA_dom"/>
</dbReference>
<feature type="active site" description="Proton acceptor" evidence="4">
    <location>
        <position position="225"/>
    </location>
</feature>
<dbReference type="Pfam" id="PF01926">
    <property type="entry name" value="MMR_HSR1"/>
    <property type="match status" value="1"/>
</dbReference>
<dbReference type="PROSITE" id="PS51635">
    <property type="entry name" value="PNPLA"/>
    <property type="match status" value="1"/>
</dbReference>
<name>A0AA39ZV56_9PEZI</name>
<dbReference type="GO" id="GO:0016042">
    <property type="term" value="P:lipid catabolic process"/>
    <property type="evidence" value="ECO:0007669"/>
    <property type="project" value="UniProtKB-UniRule"/>
</dbReference>
<dbReference type="SUPFAM" id="SSF52540">
    <property type="entry name" value="P-loop containing nucleoside triphosphate hydrolases"/>
    <property type="match status" value="1"/>
</dbReference>
<dbReference type="SUPFAM" id="SSF52151">
    <property type="entry name" value="FabD/lysophospholipase-like"/>
    <property type="match status" value="1"/>
</dbReference>
<dbReference type="InterPro" id="IPR027417">
    <property type="entry name" value="P-loop_NTPase"/>
</dbReference>
<keyword evidence="2 4" id="KW-0442">Lipid degradation</keyword>
<evidence type="ECO:0000256" key="1">
    <source>
        <dbReference type="ARBA" id="ARBA00022801"/>
    </source>
</evidence>
<keyword evidence="8" id="KW-0808">Transferase</keyword>
<keyword evidence="6" id="KW-0472">Membrane</keyword>
<evidence type="ECO:0000256" key="6">
    <source>
        <dbReference type="SAM" id="Phobius"/>
    </source>
</evidence>
<dbReference type="Proteomes" id="UP001172102">
    <property type="component" value="Unassembled WGS sequence"/>
</dbReference>
<dbReference type="CDD" id="cd07216">
    <property type="entry name" value="Pat17_PNPLA8_PNPLA9_like3"/>
    <property type="match status" value="1"/>
</dbReference>
<feature type="transmembrane region" description="Helical" evidence="6">
    <location>
        <begin position="648"/>
        <end position="667"/>
    </location>
</feature>
<evidence type="ECO:0000256" key="2">
    <source>
        <dbReference type="ARBA" id="ARBA00022963"/>
    </source>
</evidence>
<dbReference type="GO" id="GO:0016740">
    <property type="term" value="F:transferase activity"/>
    <property type="evidence" value="ECO:0007669"/>
    <property type="project" value="UniProtKB-KW"/>
</dbReference>
<dbReference type="GO" id="GO:0005525">
    <property type="term" value="F:GTP binding"/>
    <property type="evidence" value="ECO:0007669"/>
    <property type="project" value="InterPro"/>
</dbReference>
<dbReference type="Pfam" id="PF01734">
    <property type="entry name" value="Patatin"/>
    <property type="match status" value="1"/>
</dbReference>
<feature type="domain" description="PNPLA" evidence="7">
    <location>
        <begin position="38"/>
        <end position="238"/>
    </location>
</feature>
<dbReference type="GO" id="GO:0019369">
    <property type="term" value="P:arachidonate metabolic process"/>
    <property type="evidence" value="ECO:0007669"/>
    <property type="project" value="TreeGrafter"/>
</dbReference>
<keyword evidence="6" id="KW-0812">Transmembrane</keyword>
<feature type="short sequence motif" description="GXGXXG" evidence="4">
    <location>
        <begin position="42"/>
        <end position="47"/>
    </location>
</feature>
<feature type="short sequence motif" description="DGA/G" evidence="4">
    <location>
        <begin position="225"/>
        <end position="227"/>
    </location>
</feature>
<comment type="caution">
    <text evidence="8">The sequence shown here is derived from an EMBL/GenBank/DDBJ whole genome shotgun (WGS) entry which is preliminary data.</text>
</comment>
<evidence type="ECO:0000256" key="3">
    <source>
        <dbReference type="ARBA" id="ARBA00023098"/>
    </source>
</evidence>
<dbReference type="InterPro" id="IPR016035">
    <property type="entry name" value="Acyl_Trfase/lysoPLipase"/>
</dbReference>
<feature type="region of interest" description="Disordered" evidence="5">
    <location>
        <begin position="1"/>
        <end position="31"/>
    </location>
</feature>
<gene>
    <name evidence="8" type="ORF">B0H67DRAFT_637035</name>
</gene>
<accession>A0AA39ZV56</accession>
<keyword evidence="3 4" id="KW-0443">Lipid metabolism</keyword>
<organism evidence="8 9">
    <name type="scientific">Lasiosphaeris hirsuta</name>
    <dbReference type="NCBI Taxonomy" id="260670"/>
    <lineage>
        <taxon>Eukaryota</taxon>
        <taxon>Fungi</taxon>
        <taxon>Dikarya</taxon>
        <taxon>Ascomycota</taxon>
        <taxon>Pezizomycotina</taxon>
        <taxon>Sordariomycetes</taxon>
        <taxon>Sordariomycetidae</taxon>
        <taxon>Sordariales</taxon>
        <taxon>Lasiosphaeriaceae</taxon>
        <taxon>Lasiosphaeris</taxon>
    </lineage>
</organism>
<proteinExistence type="predicted"/>
<evidence type="ECO:0000313" key="8">
    <source>
        <dbReference type="EMBL" id="KAK0704309.1"/>
    </source>
</evidence>
<dbReference type="GO" id="GO:0016020">
    <property type="term" value="C:membrane"/>
    <property type="evidence" value="ECO:0007669"/>
    <property type="project" value="TreeGrafter"/>
</dbReference>
<dbReference type="AlphaFoldDB" id="A0AA39ZV56"/>
<evidence type="ECO:0000313" key="9">
    <source>
        <dbReference type="Proteomes" id="UP001172102"/>
    </source>
</evidence>
<dbReference type="CDD" id="cd00882">
    <property type="entry name" value="Ras_like_GTPase"/>
    <property type="match status" value="1"/>
</dbReference>
<keyword evidence="9" id="KW-1185">Reference proteome</keyword>
<keyword evidence="1 4" id="KW-0378">Hydrolase</keyword>
<dbReference type="PANTHER" id="PTHR24185">
    <property type="entry name" value="CALCIUM-INDEPENDENT PHOSPHOLIPASE A2-GAMMA"/>
    <property type="match status" value="1"/>
</dbReference>
<feature type="short sequence motif" description="GXSXG" evidence="4">
    <location>
        <begin position="78"/>
        <end position="82"/>
    </location>
</feature>
<dbReference type="InterPro" id="IPR006073">
    <property type="entry name" value="GTP-bd"/>
</dbReference>
<protein>
    <submittedName>
        <fullName evidence="8">Acyl transferase/acyl hydrolase/lysophospholipase</fullName>
    </submittedName>
</protein>
<evidence type="ECO:0000256" key="4">
    <source>
        <dbReference type="PROSITE-ProRule" id="PRU01161"/>
    </source>
</evidence>
<dbReference type="Gene3D" id="3.40.1090.10">
    <property type="entry name" value="Cytosolic phospholipase A2 catalytic domain"/>
    <property type="match status" value="1"/>
</dbReference>
<dbReference type="GO" id="GO:0047499">
    <property type="term" value="F:calcium-independent phospholipase A2 activity"/>
    <property type="evidence" value="ECO:0007669"/>
    <property type="project" value="TreeGrafter"/>
</dbReference>
<feature type="active site" description="Nucleophile" evidence="4">
    <location>
        <position position="80"/>
    </location>
</feature>
<sequence>MTKAQPVLEAQTRGPLTPARDPPAPAKSGSSANGYRLLSLDGGGVRGLSSLFILQRLMQKIDQDHPPKPCEVFDMIGGTSTGGLIAIMLGRLEMTTEECIDAYIALMGRVFKETWWPLNWLNWRGDVRAKFSAQELERAIKDIVGLCGYDSDALLKPDDSSECRCKVFVCATSADDTNTAHFRSYSSTNKRTDFEGVKIWEAARATSAATTCFSPIKIEQREYIDGATGCNNPVNEVWDSARDLWMPPGSTKFEESTCCLVSIGTGVTDGHAFGPHYLDVARALVAMATETERTASAFERDHSDMRQAGTYFRFNVLRGLSDIGLEEYNKEAQIRNKTIAHMNRFSEDGEMERCAGKLRKELRTVGTRHSHRALAIERPRPKQSMLLTLFKLILITVLFLLGISMSEPTIDPSAPIIAVMGRTGTGKSTFINTLGGRHISTKARPVIGRNLESETAQISWYLAQIDGRKVYLIDTPGFDDSRVPDYEILRMISGLLRTYYKGGKLLRGIVYLHDITHRRIGGVNKKQFDVLEHLLGKDAFKNCVLVTNMWPPNPTTEVEQELLRREQELKDNYWKAMTGSGSLVLQHDGSYPSARRIVFHLVDMPTVTLQHQIELVHHGKTFPQTEAGKIALSDLTDPYANQAFDQKWGGFHVWLLVLFLIVLVLVWR</sequence>
<dbReference type="EMBL" id="JAUKUA010000007">
    <property type="protein sequence ID" value="KAK0704309.1"/>
    <property type="molecule type" value="Genomic_DNA"/>
</dbReference>
<dbReference type="GO" id="GO:0046486">
    <property type="term" value="P:glycerolipid metabolic process"/>
    <property type="evidence" value="ECO:0007669"/>
    <property type="project" value="UniProtKB-ARBA"/>
</dbReference>
<dbReference type="Gene3D" id="3.40.50.300">
    <property type="entry name" value="P-loop containing nucleotide triphosphate hydrolases"/>
    <property type="match status" value="1"/>
</dbReference>
<evidence type="ECO:0000259" key="7">
    <source>
        <dbReference type="PROSITE" id="PS51635"/>
    </source>
</evidence>
<keyword evidence="6" id="KW-1133">Transmembrane helix</keyword>
<evidence type="ECO:0000256" key="5">
    <source>
        <dbReference type="SAM" id="MobiDB-lite"/>
    </source>
</evidence>
<reference evidence="8" key="1">
    <citation type="submission" date="2023-06" db="EMBL/GenBank/DDBJ databases">
        <title>Genome-scale phylogeny and comparative genomics of the fungal order Sordariales.</title>
        <authorList>
            <consortium name="Lawrence Berkeley National Laboratory"/>
            <person name="Hensen N."/>
            <person name="Bonometti L."/>
            <person name="Westerberg I."/>
            <person name="Brannstrom I.O."/>
            <person name="Guillou S."/>
            <person name="Cros-Aarteil S."/>
            <person name="Calhoun S."/>
            <person name="Haridas S."/>
            <person name="Kuo A."/>
            <person name="Mondo S."/>
            <person name="Pangilinan J."/>
            <person name="Riley R."/>
            <person name="Labutti K."/>
            <person name="Andreopoulos B."/>
            <person name="Lipzen A."/>
            <person name="Chen C."/>
            <person name="Yanf M."/>
            <person name="Daum C."/>
            <person name="Ng V."/>
            <person name="Clum A."/>
            <person name="Steindorff A."/>
            <person name="Ohm R."/>
            <person name="Martin F."/>
            <person name="Silar P."/>
            <person name="Natvig D."/>
            <person name="Lalanne C."/>
            <person name="Gautier V."/>
            <person name="Ament-Velasquez S.L."/>
            <person name="Kruys A."/>
            <person name="Hutchinson M.I."/>
            <person name="Powell A.J."/>
            <person name="Barry K."/>
            <person name="Miller A.N."/>
            <person name="Grigoriev I.V."/>
            <person name="Debuchy R."/>
            <person name="Gladieux P."/>
            <person name="Thoren M.H."/>
            <person name="Johannesson H."/>
        </authorList>
    </citation>
    <scope>NUCLEOTIDE SEQUENCE</scope>
    <source>
        <strain evidence="8">SMH4607-1</strain>
    </source>
</reference>